<dbReference type="SUPFAM" id="SSF55120">
    <property type="entry name" value="Pseudouridine synthase"/>
    <property type="match status" value="1"/>
</dbReference>
<dbReference type="CDD" id="cd02869">
    <property type="entry name" value="PseudoU_synth_RluA_like"/>
    <property type="match status" value="1"/>
</dbReference>
<evidence type="ECO:0000259" key="2">
    <source>
        <dbReference type="Pfam" id="PF00849"/>
    </source>
</evidence>
<sequence length="228" mass="25589">MTRPSILFVHNDFYIINKPAGVTMHDSAQGIISQVLPLVEDSRLYLCHRLDDGTSGCLILARNAAAAARIGELFARRQIQKYYVALATAKPKKKQGTVSGDMKNRRQGQHILLKTREQPAVTQFFSQAVAPGRRGFVVRPLTGKTHQIRVALKSLGAPILGDDLYKGDPAERLYLHAWQLSFCYQDECIEVTSTPTGELFEDEACRHWLQSMEPVAQLAWPNYQLPIN</sequence>
<dbReference type="Proteomes" id="UP000595095">
    <property type="component" value="Chromosome"/>
</dbReference>
<dbReference type="Gene3D" id="3.30.2350.10">
    <property type="entry name" value="Pseudouridine synthase"/>
    <property type="match status" value="1"/>
</dbReference>
<keyword evidence="4" id="KW-1185">Reference proteome</keyword>
<proteinExistence type="inferred from homology"/>
<protein>
    <submittedName>
        <fullName evidence="3">TIGR01621 family pseudouridine synthase</fullName>
    </submittedName>
</protein>
<accession>A0A7S9DVZ7</accession>
<dbReference type="PANTHER" id="PTHR21600:SF87">
    <property type="entry name" value="RNA PSEUDOURIDYLATE SYNTHASE DOMAIN-CONTAINING PROTEIN 1"/>
    <property type="match status" value="1"/>
</dbReference>
<dbReference type="PROSITE" id="PS01129">
    <property type="entry name" value="PSI_RLU"/>
    <property type="match status" value="1"/>
</dbReference>
<name>A0A7S9DVZ7_9ALTE</name>
<dbReference type="GO" id="GO:0003723">
    <property type="term" value="F:RNA binding"/>
    <property type="evidence" value="ECO:0007669"/>
    <property type="project" value="InterPro"/>
</dbReference>
<dbReference type="InterPro" id="IPR006508">
    <property type="entry name" value="PsdUridine_synth_RluA-like"/>
</dbReference>
<dbReference type="InterPro" id="IPR006224">
    <property type="entry name" value="PsdUridine_synth_RluA-like_CS"/>
</dbReference>
<dbReference type="AlphaFoldDB" id="A0A7S9DVZ7"/>
<dbReference type="Pfam" id="PF00849">
    <property type="entry name" value="PseudoU_synth_2"/>
    <property type="match status" value="1"/>
</dbReference>
<dbReference type="PANTHER" id="PTHR21600">
    <property type="entry name" value="MITOCHONDRIAL RNA PSEUDOURIDINE SYNTHASE"/>
    <property type="match status" value="1"/>
</dbReference>
<gene>
    <name evidence="3" type="ORF">IT774_11875</name>
</gene>
<comment type="similarity">
    <text evidence="1">Belongs to the pseudouridine synthase RluA family.</text>
</comment>
<dbReference type="GO" id="GO:0140098">
    <property type="term" value="F:catalytic activity, acting on RNA"/>
    <property type="evidence" value="ECO:0007669"/>
    <property type="project" value="UniProtKB-ARBA"/>
</dbReference>
<feature type="domain" description="Pseudouridine synthase RsuA/RluA-like" evidence="2">
    <location>
        <begin position="12"/>
        <end position="153"/>
    </location>
</feature>
<reference evidence="3 4" key="1">
    <citation type="submission" date="2020-11" db="EMBL/GenBank/DDBJ databases">
        <title>Complete genome sequence for Salinimonas sp. strain G2-b.</title>
        <authorList>
            <person name="Park S.-J."/>
        </authorList>
    </citation>
    <scope>NUCLEOTIDE SEQUENCE [LARGE SCALE GENOMIC DNA]</scope>
    <source>
        <strain evidence="3 4">G2-b</strain>
    </source>
</reference>
<evidence type="ECO:0000313" key="3">
    <source>
        <dbReference type="EMBL" id="QPG04862.1"/>
    </source>
</evidence>
<dbReference type="RefSeq" id="WP_195809954.1">
    <property type="nucleotide sequence ID" value="NZ_CP064795.1"/>
</dbReference>
<dbReference type="GO" id="GO:0009982">
    <property type="term" value="F:pseudouridine synthase activity"/>
    <property type="evidence" value="ECO:0007669"/>
    <property type="project" value="InterPro"/>
</dbReference>
<dbReference type="KEGG" id="smaa:IT774_11875"/>
<evidence type="ECO:0000313" key="4">
    <source>
        <dbReference type="Proteomes" id="UP000595095"/>
    </source>
</evidence>
<evidence type="ECO:0000256" key="1">
    <source>
        <dbReference type="ARBA" id="ARBA00010876"/>
    </source>
</evidence>
<dbReference type="NCBIfam" id="TIGR01621">
    <property type="entry name" value="RluA-like"/>
    <property type="match status" value="1"/>
</dbReference>
<dbReference type="InterPro" id="IPR006145">
    <property type="entry name" value="PsdUridine_synth_RsuA/RluA"/>
</dbReference>
<dbReference type="GO" id="GO:0000455">
    <property type="term" value="P:enzyme-directed rRNA pseudouridine synthesis"/>
    <property type="evidence" value="ECO:0007669"/>
    <property type="project" value="TreeGrafter"/>
</dbReference>
<dbReference type="InterPro" id="IPR050188">
    <property type="entry name" value="RluA_PseudoU_synthase"/>
</dbReference>
<organism evidence="3 4">
    <name type="scientific">Salinimonas marina</name>
    <dbReference type="NCBI Taxonomy" id="2785918"/>
    <lineage>
        <taxon>Bacteria</taxon>
        <taxon>Pseudomonadati</taxon>
        <taxon>Pseudomonadota</taxon>
        <taxon>Gammaproteobacteria</taxon>
        <taxon>Alteromonadales</taxon>
        <taxon>Alteromonadaceae</taxon>
        <taxon>Alteromonas/Salinimonas group</taxon>
        <taxon>Salinimonas</taxon>
    </lineage>
</organism>
<dbReference type="InterPro" id="IPR020103">
    <property type="entry name" value="PsdUridine_synth_cat_dom_sf"/>
</dbReference>
<dbReference type="EMBL" id="CP064795">
    <property type="protein sequence ID" value="QPG04862.1"/>
    <property type="molecule type" value="Genomic_DNA"/>
</dbReference>